<comment type="caution">
    <text evidence="6">The sequence shown here is derived from an EMBL/GenBank/DDBJ whole genome shotgun (WGS) entry which is preliminary data.</text>
</comment>
<organism evidence="6 7">
    <name type="scientific">Streptosporangium longisporum</name>
    <dbReference type="NCBI Taxonomy" id="46187"/>
    <lineage>
        <taxon>Bacteria</taxon>
        <taxon>Bacillati</taxon>
        <taxon>Actinomycetota</taxon>
        <taxon>Actinomycetes</taxon>
        <taxon>Streptosporangiales</taxon>
        <taxon>Streptosporangiaceae</taxon>
        <taxon>Streptosporangium</taxon>
    </lineage>
</organism>
<gene>
    <name evidence="6" type="ORF">GCM10017559_46030</name>
</gene>
<accession>A0ABP6KPJ4</accession>
<evidence type="ECO:0000256" key="3">
    <source>
        <dbReference type="ARBA" id="ARBA00022840"/>
    </source>
</evidence>
<dbReference type="RefSeq" id="WP_344898669.1">
    <property type="nucleotide sequence ID" value="NZ_BAAAWD010000013.1"/>
</dbReference>
<sequence length="432" mass="46404">MTGDGTIPDGTLPAGTVVLIGGRAQREFTLLHRLGYRILHLDRRVPLHCMPWADMPVDVDVDDWDLVLDVVRDHLGGSAPAAVLTHVEPRIPLMAHLAGRLLADRPGLSLQAAWNCHDKWRSRTRLREAGIAVPAFGLAGDADEAVRIARDIGLPVVVKPRDGAGAFGVRRCLSAQEVHRAASAVLADPGPGTRAGVLVEEYVEGPEYAVQTLTRDGRTRLLSVFRQHMTEPPVFVEIGYEHPSGLDRDDEAALGDLVTSSLAALGVTDWISHTQVRHGADGFRVVEVNARRPGGRLVEMTAAVCGVDMTRAVSQIALGLEVTADRPSATHALYSSVVFDEPGFVTYHTGIDVSDHALPPIVEIEVAPGEPVLPADHPEGGVYGRIVAFGHSAGEVADGVGRIRKALGLRVSRLEGLAWQEESDSREFKSCC</sequence>
<dbReference type="PANTHER" id="PTHR43585:SF2">
    <property type="entry name" value="ATP-GRASP ENZYME FSQD"/>
    <property type="match status" value="1"/>
</dbReference>
<dbReference type="SMART" id="SM01209">
    <property type="entry name" value="GARS_A"/>
    <property type="match status" value="1"/>
</dbReference>
<evidence type="ECO:0000256" key="1">
    <source>
        <dbReference type="ARBA" id="ARBA00022598"/>
    </source>
</evidence>
<dbReference type="Gene3D" id="3.30.470.20">
    <property type="entry name" value="ATP-grasp fold, B domain"/>
    <property type="match status" value="1"/>
</dbReference>
<keyword evidence="1" id="KW-0436">Ligase</keyword>
<proteinExistence type="predicted"/>
<evidence type="ECO:0000256" key="2">
    <source>
        <dbReference type="ARBA" id="ARBA00022741"/>
    </source>
</evidence>
<name>A0ABP6KPJ4_9ACTN</name>
<reference evidence="7" key="1">
    <citation type="journal article" date="2019" name="Int. J. Syst. Evol. Microbiol.">
        <title>The Global Catalogue of Microorganisms (GCM) 10K type strain sequencing project: providing services to taxonomists for standard genome sequencing and annotation.</title>
        <authorList>
            <consortium name="The Broad Institute Genomics Platform"/>
            <consortium name="The Broad Institute Genome Sequencing Center for Infectious Disease"/>
            <person name="Wu L."/>
            <person name="Ma J."/>
        </authorList>
    </citation>
    <scope>NUCLEOTIDE SEQUENCE [LARGE SCALE GENOMIC DNA]</scope>
    <source>
        <strain evidence="7">JCM 3106</strain>
    </source>
</reference>
<keyword evidence="2 4" id="KW-0547">Nucleotide-binding</keyword>
<dbReference type="Proteomes" id="UP001499930">
    <property type="component" value="Unassembled WGS sequence"/>
</dbReference>
<evidence type="ECO:0000313" key="6">
    <source>
        <dbReference type="EMBL" id="GAA3017064.1"/>
    </source>
</evidence>
<keyword evidence="7" id="KW-1185">Reference proteome</keyword>
<dbReference type="EMBL" id="BAAAWD010000013">
    <property type="protein sequence ID" value="GAA3017064.1"/>
    <property type="molecule type" value="Genomic_DNA"/>
</dbReference>
<keyword evidence="3 4" id="KW-0067">ATP-binding</keyword>
<protein>
    <recommendedName>
        <fullName evidence="5">ATP-grasp domain-containing protein</fullName>
    </recommendedName>
</protein>
<dbReference type="PANTHER" id="PTHR43585">
    <property type="entry name" value="FUMIPYRROLE BIOSYNTHESIS PROTEIN C"/>
    <property type="match status" value="1"/>
</dbReference>
<evidence type="ECO:0000313" key="7">
    <source>
        <dbReference type="Proteomes" id="UP001499930"/>
    </source>
</evidence>
<dbReference type="InterPro" id="IPR011761">
    <property type="entry name" value="ATP-grasp"/>
</dbReference>
<dbReference type="PROSITE" id="PS50975">
    <property type="entry name" value="ATP_GRASP"/>
    <property type="match status" value="1"/>
</dbReference>
<dbReference type="SUPFAM" id="SSF56059">
    <property type="entry name" value="Glutathione synthetase ATP-binding domain-like"/>
    <property type="match status" value="1"/>
</dbReference>
<dbReference type="InterPro" id="IPR052032">
    <property type="entry name" value="ATP-dep_AA_Ligase"/>
</dbReference>
<dbReference type="Pfam" id="PF13535">
    <property type="entry name" value="ATP-grasp_4"/>
    <property type="match status" value="1"/>
</dbReference>
<feature type="domain" description="ATP-grasp" evidence="5">
    <location>
        <begin position="123"/>
        <end position="318"/>
    </location>
</feature>
<evidence type="ECO:0000259" key="5">
    <source>
        <dbReference type="PROSITE" id="PS50975"/>
    </source>
</evidence>
<evidence type="ECO:0000256" key="4">
    <source>
        <dbReference type="PROSITE-ProRule" id="PRU00409"/>
    </source>
</evidence>